<feature type="compositionally biased region" description="Basic and acidic residues" evidence="1">
    <location>
        <begin position="1"/>
        <end position="23"/>
    </location>
</feature>
<reference evidence="2 3" key="1">
    <citation type="submission" date="2011-08" db="EMBL/GenBank/DDBJ databases">
        <title>The Genome Sequence of Clostridium orbiscindens 1_3_50AFAA.</title>
        <authorList>
            <consortium name="The Broad Institute Genome Sequencing Platform"/>
            <person name="Earl A."/>
            <person name="Ward D."/>
            <person name="Feldgarden M."/>
            <person name="Gevers D."/>
            <person name="Daigneault M."/>
            <person name="Strauss J."/>
            <person name="Allen-Vercoe E."/>
            <person name="Young S.K."/>
            <person name="Zeng Q."/>
            <person name="Gargeya S."/>
            <person name="Fitzgerald M."/>
            <person name="Haas B."/>
            <person name="Abouelleil A."/>
            <person name="Alvarado L."/>
            <person name="Arachchi H.M."/>
            <person name="Berlin A."/>
            <person name="Brown A."/>
            <person name="Chapman S.B."/>
            <person name="Chen Z."/>
            <person name="Dunbar C."/>
            <person name="Freedman E."/>
            <person name="Gearin G."/>
            <person name="Gellesch M."/>
            <person name="Goldberg J."/>
            <person name="Griggs A."/>
            <person name="Gujja S."/>
            <person name="Heiman D."/>
            <person name="Howarth C."/>
            <person name="Larson L."/>
            <person name="Lui A."/>
            <person name="MacDonald P.J.P."/>
            <person name="Montmayeur A."/>
            <person name="Murphy C."/>
            <person name="Neiman D."/>
            <person name="Pearson M."/>
            <person name="Priest M."/>
            <person name="Roberts A."/>
            <person name="Saif S."/>
            <person name="Shea T."/>
            <person name="Shenoy N."/>
            <person name="Sisk P."/>
            <person name="Stolte C."/>
            <person name="Sykes S."/>
            <person name="Wortman J."/>
            <person name="Nusbaum C."/>
            <person name="Birren B."/>
        </authorList>
    </citation>
    <scope>NUCLEOTIDE SEQUENCE [LARGE SCALE GENOMIC DNA]</scope>
    <source>
        <strain evidence="2 3">1_3_50AFAA</strain>
    </source>
</reference>
<protein>
    <submittedName>
        <fullName evidence="2">Uncharacterized protein</fullName>
    </submittedName>
</protein>
<keyword evidence="3" id="KW-1185">Reference proteome</keyword>
<evidence type="ECO:0000313" key="2">
    <source>
        <dbReference type="EMBL" id="KGF52327.1"/>
    </source>
</evidence>
<evidence type="ECO:0000256" key="1">
    <source>
        <dbReference type="SAM" id="MobiDB-lite"/>
    </source>
</evidence>
<dbReference type="EMBL" id="ADLO01000127">
    <property type="protein sequence ID" value="KGF52327.1"/>
    <property type="molecule type" value="Genomic_DNA"/>
</dbReference>
<dbReference type="Proteomes" id="UP000029585">
    <property type="component" value="Unassembled WGS sequence"/>
</dbReference>
<feature type="compositionally biased region" description="Low complexity" evidence="1">
    <location>
        <begin position="24"/>
        <end position="35"/>
    </location>
</feature>
<organism evidence="2 3">
    <name type="scientific">Flavonifractor plautii 1_3_50AFAA</name>
    <dbReference type="NCBI Taxonomy" id="742738"/>
    <lineage>
        <taxon>Bacteria</taxon>
        <taxon>Bacillati</taxon>
        <taxon>Bacillota</taxon>
        <taxon>Clostridia</taxon>
        <taxon>Eubacteriales</taxon>
        <taxon>Oscillospiraceae</taxon>
        <taxon>Flavonifractor</taxon>
    </lineage>
</organism>
<feature type="region of interest" description="Disordered" evidence="1">
    <location>
        <begin position="1"/>
        <end position="35"/>
    </location>
</feature>
<dbReference type="AlphaFoldDB" id="A0A096CBQ6"/>
<proteinExistence type="predicted"/>
<sequence>MTEAQEVRARAKALRERREELEKALAGAAGPGARP</sequence>
<gene>
    <name evidence="2" type="ORF">HMPREF9460_04083</name>
</gene>
<dbReference type="HOGENOM" id="CLU_3369770_0_0_9"/>
<feature type="non-terminal residue" evidence="2">
    <location>
        <position position="35"/>
    </location>
</feature>
<accession>A0A096CBQ6</accession>
<name>A0A096CBQ6_FLAPL</name>
<comment type="caution">
    <text evidence="2">The sequence shown here is derived from an EMBL/GenBank/DDBJ whole genome shotgun (WGS) entry which is preliminary data.</text>
</comment>
<evidence type="ECO:0000313" key="3">
    <source>
        <dbReference type="Proteomes" id="UP000029585"/>
    </source>
</evidence>